<keyword evidence="5" id="KW-1185">Reference proteome</keyword>
<comment type="caution">
    <text evidence="4">The sequence shown here is derived from an EMBL/GenBank/DDBJ whole genome shotgun (WGS) entry which is preliminary data.</text>
</comment>
<evidence type="ECO:0000256" key="3">
    <source>
        <dbReference type="RuleBase" id="RU003707"/>
    </source>
</evidence>
<accession>A0A0N0CX16</accession>
<evidence type="ECO:0000256" key="1">
    <source>
        <dbReference type="ARBA" id="ARBA00005254"/>
    </source>
</evidence>
<dbReference type="GO" id="GO:0016829">
    <property type="term" value="F:lyase activity"/>
    <property type="evidence" value="ECO:0007669"/>
    <property type="project" value="UniProtKB-KW"/>
</dbReference>
<dbReference type="InterPro" id="IPR018376">
    <property type="entry name" value="Enoyl-CoA_hyd/isom_CS"/>
</dbReference>
<dbReference type="Gene3D" id="3.90.226.10">
    <property type="entry name" value="2-enoyl-CoA Hydratase, Chain A, domain 1"/>
    <property type="match status" value="1"/>
</dbReference>
<name>A0A0N0CX16_9BACI</name>
<evidence type="ECO:0000256" key="2">
    <source>
        <dbReference type="ARBA" id="ARBA00023239"/>
    </source>
</evidence>
<dbReference type="Proteomes" id="UP000037977">
    <property type="component" value="Unassembled WGS sequence"/>
</dbReference>
<keyword evidence="2" id="KW-0456">Lyase</keyword>
<dbReference type="OrthoDB" id="9775794at2"/>
<dbReference type="FunFam" id="3.90.226.10:FF:000009">
    <property type="entry name" value="Carnitinyl-CoA dehydratase"/>
    <property type="match status" value="1"/>
</dbReference>
<comment type="similarity">
    <text evidence="1 3">Belongs to the enoyl-CoA hydratase/isomerase family.</text>
</comment>
<dbReference type="EMBL" id="LGCI01000005">
    <property type="protein sequence ID" value="KOY83687.1"/>
    <property type="molecule type" value="Genomic_DNA"/>
</dbReference>
<dbReference type="InterPro" id="IPR001753">
    <property type="entry name" value="Enoyl-CoA_hydra/iso"/>
</dbReference>
<dbReference type="CDD" id="cd06558">
    <property type="entry name" value="crotonase-like"/>
    <property type="match status" value="1"/>
</dbReference>
<evidence type="ECO:0000313" key="5">
    <source>
        <dbReference type="Proteomes" id="UP000037977"/>
    </source>
</evidence>
<dbReference type="AlphaFoldDB" id="A0A0N0CX16"/>
<gene>
    <name evidence="4" type="ORF">ADM90_07820</name>
</gene>
<dbReference type="Pfam" id="PF00378">
    <property type="entry name" value="ECH_1"/>
    <property type="match status" value="1"/>
</dbReference>
<reference evidence="4 5" key="1">
    <citation type="submission" date="2015-07" db="EMBL/GenBank/DDBJ databases">
        <title>Genome sequencing project for genomic taxonomy and phylogenomics of Bacillus-like bacteria.</title>
        <authorList>
            <person name="Liu B."/>
            <person name="Wang J."/>
            <person name="Zhu Y."/>
            <person name="Liu G."/>
            <person name="Chen Q."/>
            <person name="Chen Z."/>
            <person name="Che J."/>
            <person name="Ge C."/>
            <person name="Shi H."/>
            <person name="Pan Z."/>
            <person name="Liu X."/>
        </authorList>
    </citation>
    <scope>NUCLEOTIDE SEQUENCE [LARGE SCALE GENOMIC DNA]</scope>
    <source>
        <strain evidence="4 5">DSM 54</strain>
    </source>
</reference>
<dbReference type="PANTHER" id="PTHR11941:SF54">
    <property type="entry name" value="ENOYL-COA HYDRATASE, MITOCHONDRIAL"/>
    <property type="match status" value="1"/>
</dbReference>
<evidence type="ECO:0000313" key="4">
    <source>
        <dbReference type="EMBL" id="KOY83687.1"/>
    </source>
</evidence>
<sequence>MTNYPNIVEVTIEHHIATVQINHPPLNVLGKRVVEGLLHAFQQIEKNDTIRVVILTSAGQKAFMAGADIKEFPTWLGDKHMDRHIHRNHQLYNYIDQFPKPTIAVLNGLTLGGGCELALCCDFRIAEQHVKIGLPEINLGIFPGGGGTQRLPRLIGMSKAKELIFFGGSIDAQDALTLGLVNKVTASSEGLTYAKEWAEQLATKSSYTLSKIKEAMMYGADHSIEEGIQREAELFYDVFQHPDAFEGVGAFIKKREPSFNQHKKVEE</sequence>
<dbReference type="PATRIC" id="fig|33935.3.peg.1016"/>
<dbReference type="GO" id="GO:0006635">
    <property type="term" value="P:fatty acid beta-oxidation"/>
    <property type="evidence" value="ECO:0007669"/>
    <property type="project" value="TreeGrafter"/>
</dbReference>
<dbReference type="STRING" id="33935.ADM90_07820"/>
<dbReference type="PROSITE" id="PS00166">
    <property type="entry name" value="ENOYL_COA_HYDRATASE"/>
    <property type="match status" value="1"/>
</dbReference>
<proteinExistence type="inferred from homology"/>
<dbReference type="PANTHER" id="PTHR11941">
    <property type="entry name" value="ENOYL-COA HYDRATASE-RELATED"/>
    <property type="match status" value="1"/>
</dbReference>
<dbReference type="SUPFAM" id="SSF52096">
    <property type="entry name" value="ClpP/crotonase"/>
    <property type="match status" value="1"/>
</dbReference>
<dbReference type="InterPro" id="IPR029045">
    <property type="entry name" value="ClpP/crotonase-like_dom_sf"/>
</dbReference>
<protein>
    <submittedName>
        <fullName evidence="4">Enoyl-CoA hydratase</fullName>
    </submittedName>
</protein>
<organism evidence="4 5">
    <name type="scientific">Lysinibacillus macroides</name>
    <dbReference type="NCBI Taxonomy" id="33935"/>
    <lineage>
        <taxon>Bacteria</taxon>
        <taxon>Bacillati</taxon>
        <taxon>Bacillota</taxon>
        <taxon>Bacilli</taxon>
        <taxon>Bacillales</taxon>
        <taxon>Bacillaceae</taxon>
        <taxon>Lysinibacillus</taxon>
    </lineage>
</organism>